<comment type="caution">
    <text evidence="1">The sequence shown here is derived from an EMBL/GenBank/DDBJ whole genome shotgun (WGS) entry which is preliminary data.</text>
</comment>
<evidence type="ECO:0008006" key="3">
    <source>
        <dbReference type="Google" id="ProtNLM"/>
    </source>
</evidence>
<organism evidence="1 2">
    <name type="scientific">Flavobacterium ginsengiterrae</name>
    <dbReference type="NCBI Taxonomy" id="871695"/>
    <lineage>
        <taxon>Bacteria</taxon>
        <taxon>Pseudomonadati</taxon>
        <taxon>Bacteroidota</taxon>
        <taxon>Flavobacteriia</taxon>
        <taxon>Flavobacteriales</taxon>
        <taxon>Flavobacteriaceae</taxon>
        <taxon>Flavobacterium</taxon>
    </lineage>
</organism>
<sequence length="226" mass="26656">MLTITNLTSNRKFKIRNFEEDKIATLNSHPGLRYDGKARGFYIFSGNFFLKNSSDKLIESFEIKILVAEKYPNTFPIVISTDNKIERHEDYHISKDGVICLDHSYIINKLSCGEVRLYDVLEYYLPKYFSWILLKQTGITQNLEEWDHADKGTLQVYKTLLDINNIDIIKEFLETYLSFRKPRRNHFCYCGSMKKLKRCHLNAANFLRATPKKTIERDLTIIKTYD</sequence>
<proteinExistence type="predicted"/>
<gene>
    <name evidence="1" type="ORF">GCM10022423_34890</name>
</gene>
<keyword evidence="2" id="KW-1185">Reference proteome</keyword>
<evidence type="ECO:0000313" key="2">
    <source>
        <dbReference type="Proteomes" id="UP001500748"/>
    </source>
</evidence>
<reference evidence="2" key="1">
    <citation type="journal article" date="2019" name="Int. J. Syst. Evol. Microbiol.">
        <title>The Global Catalogue of Microorganisms (GCM) 10K type strain sequencing project: providing services to taxonomists for standard genome sequencing and annotation.</title>
        <authorList>
            <consortium name="The Broad Institute Genomics Platform"/>
            <consortium name="The Broad Institute Genome Sequencing Center for Infectious Disease"/>
            <person name="Wu L."/>
            <person name="Ma J."/>
        </authorList>
    </citation>
    <scope>NUCLEOTIDE SEQUENCE [LARGE SCALE GENOMIC DNA]</scope>
    <source>
        <strain evidence="2">JCM 17337</strain>
    </source>
</reference>
<dbReference type="RefSeq" id="WP_345145896.1">
    <property type="nucleotide sequence ID" value="NZ_BAABDU010000006.1"/>
</dbReference>
<accession>A0ABP7GXP0</accession>
<name>A0ABP7GXP0_9FLAO</name>
<evidence type="ECO:0000313" key="1">
    <source>
        <dbReference type="EMBL" id="GAA3776677.1"/>
    </source>
</evidence>
<protein>
    <recommendedName>
        <fullName evidence="3">SEC-C motif-containing protein</fullName>
    </recommendedName>
</protein>
<dbReference type="EMBL" id="BAABDU010000006">
    <property type="protein sequence ID" value="GAA3776677.1"/>
    <property type="molecule type" value="Genomic_DNA"/>
</dbReference>
<dbReference type="Proteomes" id="UP001500748">
    <property type="component" value="Unassembled WGS sequence"/>
</dbReference>